<dbReference type="Proteomes" id="UP000199101">
    <property type="component" value="Unassembled WGS sequence"/>
</dbReference>
<accession>A0A1C3WNT9</accession>
<organism evidence="1 2">
    <name type="scientific">Rhizobium multihospitium</name>
    <dbReference type="NCBI Taxonomy" id="410764"/>
    <lineage>
        <taxon>Bacteria</taxon>
        <taxon>Pseudomonadati</taxon>
        <taxon>Pseudomonadota</taxon>
        <taxon>Alphaproteobacteria</taxon>
        <taxon>Hyphomicrobiales</taxon>
        <taxon>Rhizobiaceae</taxon>
        <taxon>Rhizobium/Agrobacterium group</taxon>
        <taxon>Rhizobium</taxon>
    </lineage>
</organism>
<proteinExistence type="predicted"/>
<gene>
    <name evidence="1" type="ORF">GA0061103_5910</name>
</gene>
<dbReference type="OrthoDB" id="8454548at2"/>
<name>A0A1C3WNT9_9HYPH</name>
<evidence type="ECO:0000313" key="2">
    <source>
        <dbReference type="Proteomes" id="UP000199101"/>
    </source>
</evidence>
<protein>
    <submittedName>
        <fullName evidence="1">Uncharacterized protein</fullName>
    </submittedName>
</protein>
<sequence length="151" mass="16158">MNSQATKNLRQALPDAEHGSLDNLAAKAAAKWASTPNTAIDGILDELDLLDVAQRALVTGETLEEIGASGPYGTTAQRRAWAAGKLSAAAYAIVLSVKLLARQRADMAKIAELERRLSHAAAEIRAAKRYGGIIVPFRERRKPAIDWDAAA</sequence>
<dbReference type="AlphaFoldDB" id="A0A1C3WNT9"/>
<dbReference type="RefSeq" id="WP_092715660.1">
    <property type="nucleotide sequence ID" value="NZ_FMAG01000006.1"/>
</dbReference>
<dbReference type="EMBL" id="FMAG01000006">
    <property type="protein sequence ID" value="SCB41723.1"/>
    <property type="molecule type" value="Genomic_DNA"/>
</dbReference>
<reference evidence="2" key="1">
    <citation type="submission" date="2016-08" db="EMBL/GenBank/DDBJ databases">
        <authorList>
            <person name="Varghese N."/>
            <person name="Submissions Spin"/>
        </authorList>
    </citation>
    <scope>NUCLEOTIDE SEQUENCE [LARGE SCALE GENOMIC DNA]</scope>
    <source>
        <strain evidence="2">HAMBI 2975</strain>
    </source>
</reference>
<evidence type="ECO:0000313" key="1">
    <source>
        <dbReference type="EMBL" id="SCB41723.1"/>
    </source>
</evidence>
<keyword evidence="2" id="KW-1185">Reference proteome</keyword>